<dbReference type="CDD" id="cd04511">
    <property type="entry name" value="NUDIX_Hydrolase"/>
    <property type="match status" value="1"/>
</dbReference>
<dbReference type="InterPro" id="IPR015797">
    <property type="entry name" value="NUDIX_hydrolase-like_dom_sf"/>
</dbReference>
<reference evidence="2 3" key="1">
    <citation type="submission" date="2016-08" db="EMBL/GenBank/DDBJ databases">
        <authorList>
            <person name="Seilhamer J.J."/>
        </authorList>
    </citation>
    <scope>NUCLEOTIDE SEQUENCE [LARGE SCALE GENOMIC DNA]</scope>
    <source>
        <strain evidence="2 3">PH27A</strain>
    </source>
</reference>
<dbReference type="OrthoDB" id="5417595at2"/>
<dbReference type="STRING" id="197479.BFW38_00085"/>
<dbReference type="Gene3D" id="3.90.79.10">
    <property type="entry name" value="Nucleoside Triphosphate Pyrophosphohydrolase"/>
    <property type="match status" value="1"/>
</dbReference>
<dbReference type="Pfam" id="PF14803">
    <property type="entry name" value="Zn_ribbon_Nudix"/>
    <property type="match status" value="1"/>
</dbReference>
<gene>
    <name evidence="2" type="ORF">BFW38_00085</name>
</gene>
<dbReference type="RefSeq" id="WP_068996564.1">
    <property type="nucleotide sequence ID" value="NZ_MDTQ01000001.1"/>
</dbReference>
<accession>A0A1E2V5A7</accession>
<dbReference type="Gene3D" id="2.20.70.10">
    <property type="match status" value="1"/>
</dbReference>
<comment type="caution">
    <text evidence="2">The sequence shown here is derived from an EMBL/GenBank/DDBJ whole genome shotgun (WGS) entry which is preliminary data.</text>
</comment>
<dbReference type="Proteomes" id="UP000094291">
    <property type="component" value="Unassembled WGS sequence"/>
</dbReference>
<protein>
    <submittedName>
        <fullName evidence="2">ADP-ribose pyrophosphatase</fullName>
    </submittedName>
</protein>
<feature type="domain" description="Nudix hydrolase" evidence="1">
    <location>
        <begin position="36"/>
        <end position="159"/>
    </location>
</feature>
<dbReference type="Pfam" id="PF00293">
    <property type="entry name" value="NUDIX"/>
    <property type="match status" value="1"/>
</dbReference>
<evidence type="ECO:0000313" key="3">
    <source>
        <dbReference type="Proteomes" id="UP000094291"/>
    </source>
</evidence>
<dbReference type="PANTHER" id="PTHR43222:SF2">
    <property type="entry name" value="NUDIX HYDROLASE 23, CHLOROPLASTIC"/>
    <property type="match status" value="1"/>
</dbReference>
<dbReference type="InterPro" id="IPR000086">
    <property type="entry name" value="NUDIX_hydrolase_dom"/>
</dbReference>
<dbReference type="PANTHER" id="PTHR43222">
    <property type="entry name" value="NUDIX HYDROLASE 23"/>
    <property type="match status" value="1"/>
</dbReference>
<dbReference type="InterPro" id="IPR029401">
    <property type="entry name" value="Nudix_N"/>
</dbReference>
<dbReference type="SUPFAM" id="SSF55811">
    <property type="entry name" value="Nudix"/>
    <property type="match status" value="1"/>
</dbReference>
<dbReference type="GO" id="GO:0003824">
    <property type="term" value="F:catalytic activity"/>
    <property type="evidence" value="ECO:0007669"/>
    <property type="project" value="UniProtKB-ARBA"/>
</dbReference>
<dbReference type="PROSITE" id="PS51462">
    <property type="entry name" value="NUDIX"/>
    <property type="match status" value="1"/>
</dbReference>
<sequence>MKYCSQCGHTVTWSQPPEEDRERYWCSHCGTIHYQNPRIITGTLPVYKDRILLCRRAIEPRIGYWTLPAGFMENGETTDAGAIRETWEEAMAQVEVQNLYTLIHLTPINQVYMFYRAHLPEASFGAGPESLEVALFKEDEIPWDELAFLTVRRTLQHFFHDRKNGQFPLHVSDITPEDRDHFFTHAP</sequence>
<dbReference type="AlphaFoldDB" id="A0A1E2V5A7"/>
<evidence type="ECO:0000259" key="1">
    <source>
        <dbReference type="PROSITE" id="PS51462"/>
    </source>
</evidence>
<name>A0A1E2V5A7_9GAMM</name>
<organism evidence="2 3">
    <name type="scientific">Terasakiispira papahanaumokuakeensis</name>
    <dbReference type="NCBI Taxonomy" id="197479"/>
    <lineage>
        <taxon>Bacteria</taxon>
        <taxon>Pseudomonadati</taxon>
        <taxon>Pseudomonadota</taxon>
        <taxon>Gammaproteobacteria</taxon>
        <taxon>Oceanospirillales</taxon>
        <taxon>Terasakiispira</taxon>
    </lineage>
</organism>
<evidence type="ECO:0000313" key="2">
    <source>
        <dbReference type="EMBL" id="ODC02180.1"/>
    </source>
</evidence>
<proteinExistence type="predicted"/>
<keyword evidence="3" id="KW-1185">Reference proteome</keyword>
<dbReference type="EMBL" id="MDTQ01000001">
    <property type="protein sequence ID" value="ODC02180.1"/>
    <property type="molecule type" value="Genomic_DNA"/>
</dbReference>